<dbReference type="SMART" id="SM00421">
    <property type="entry name" value="HTH_LUXR"/>
    <property type="match status" value="1"/>
</dbReference>
<sequence length="409" mass="45012">MLPGTSAPERGVGRRDGLPCVGSLAQVVRPHSTTDPTNGTRWSWMKPRAIHEQDARSRFAGALQSALTLGEVENAFFDVVQEVIPAGGFGLYRLDTDSGGVVSVRAEVGSDFLDDYEEYGRDDDPVLDFVLEQRRPIDSSRVAPVERWTACGARSALGVGGYAHSLEAPVVVSGTFFGTINFARTEAQPGFDDDDLIAARFASEQLSLATERALRFESTGHRASMLEHVLDRVPQAVVVTDLDAQVLYRNRTARDEPWLTVSPDVSGRLGPVDESIAEAMEEFRRDGKRVHTRSLRDQRSGRQVIVKSYRLADNDDAAVTLIFNCGQETVERLPLWDVLSRREQEIAELVSQGLTTKQIAERAYVTENTVKQHLKRVFAKTDVRNRAELIQLIWSSGSRGTGQAGSAAG</sequence>
<evidence type="ECO:0000259" key="4">
    <source>
        <dbReference type="PROSITE" id="PS50043"/>
    </source>
</evidence>
<evidence type="ECO:0000313" key="5">
    <source>
        <dbReference type="EMBL" id="NDL60356.1"/>
    </source>
</evidence>
<feature type="domain" description="HTH luxR-type" evidence="4">
    <location>
        <begin position="332"/>
        <end position="397"/>
    </location>
</feature>
<dbReference type="SUPFAM" id="SSF46894">
    <property type="entry name" value="C-terminal effector domain of the bipartite response regulators"/>
    <property type="match status" value="1"/>
</dbReference>
<dbReference type="Gene3D" id="3.30.450.40">
    <property type="match status" value="1"/>
</dbReference>
<keyword evidence="2" id="KW-0238">DNA-binding</keyword>
<dbReference type="InterPro" id="IPR016032">
    <property type="entry name" value="Sig_transdc_resp-reg_C-effctor"/>
</dbReference>
<dbReference type="PRINTS" id="PR00038">
    <property type="entry name" value="HTHLUXR"/>
</dbReference>
<dbReference type="SMART" id="SM00065">
    <property type="entry name" value="GAF"/>
    <property type="match status" value="1"/>
</dbReference>
<dbReference type="CDD" id="cd06170">
    <property type="entry name" value="LuxR_C_like"/>
    <property type="match status" value="1"/>
</dbReference>
<evidence type="ECO:0000256" key="3">
    <source>
        <dbReference type="ARBA" id="ARBA00023163"/>
    </source>
</evidence>
<dbReference type="InterPro" id="IPR003018">
    <property type="entry name" value="GAF"/>
</dbReference>
<name>A0A7K3MAR7_9ACTN</name>
<proteinExistence type="predicted"/>
<dbReference type="InterPro" id="IPR000792">
    <property type="entry name" value="Tscrpt_reg_LuxR_C"/>
</dbReference>
<dbReference type="AlphaFoldDB" id="A0A7K3MAR7"/>
<dbReference type="Proteomes" id="UP000460435">
    <property type="component" value="Unassembled WGS sequence"/>
</dbReference>
<dbReference type="InterPro" id="IPR036388">
    <property type="entry name" value="WH-like_DNA-bd_sf"/>
</dbReference>
<organism evidence="5 6">
    <name type="scientific">Phytoactinopolyspora mesophila</name>
    <dbReference type="NCBI Taxonomy" id="2650750"/>
    <lineage>
        <taxon>Bacteria</taxon>
        <taxon>Bacillati</taxon>
        <taxon>Actinomycetota</taxon>
        <taxon>Actinomycetes</taxon>
        <taxon>Jiangellales</taxon>
        <taxon>Jiangellaceae</taxon>
        <taxon>Phytoactinopolyspora</taxon>
    </lineage>
</organism>
<dbReference type="PROSITE" id="PS50043">
    <property type="entry name" value="HTH_LUXR_2"/>
    <property type="match status" value="1"/>
</dbReference>
<dbReference type="Pfam" id="PF00196">
    <property type="entry name" value="GerE"/>
    <property type="match status" value="1"/>
</dbReference>
<dbReference type="Gene3D" id="1.10.10.10">
    <property type="entry name" value="Winged helix-like DNA-binding domain superfamily/Winged helix DNA-binding domain"/>
    <property type="match status" value="1"/>
</dbReference>
<dbReference type="SUPFAM" id="SSF55781">
    <property type="entry name" value="GAF domain-like"/>
    <property type="match status" value="1"/>
</dbReference>
<evidence type="ECO:0000313" key="6">
    <source>
        <dbReference type="Proteomes" id="UP000460435"/>
    </source>
</evidence>
<evidence type="ECO:0000256" key="1">
    <source>
        <dbReference type="ARBA" id="ARBA00023015"/>
    </source>
</evidence>
<dbReference type="EMBL" id="WLZY01000011">
    <property type="protein sequence ID" value="NDL60356.1"/>
    <property type="molecule type" value="Genomic_DNA"/>
</dbReference>
<evidence type="ECO:0000256" key="2">
    <source>
        <dbReference type="ARBA" id="ARBA00023125"/>
    </source>
</evidence>
<comment type="caution">
    <text evidence="5">The sequence shown here is derived from an EMBL/GenBank/DDBJ whole genome shotgun (WGS) entry which is preliminary data.</text>
</comment>
<keyword evidence="1" id="KW-0805">Transcription regulation</keyword>
<protein>
    <submittedName>
        <fullName evidence="5">GAF domain-containing protein</fullName>
    </submittedName>
</protein>
<reference evidence="5 6" key="1">
    <citation type="submission" date="2019-11" db="EMBL/GenBank/DDBJ databases">
        <authorList>
            <person name="Li X.-J."/>
            <person name="Feng X.-M."/>
        </authorList>
    </citation>
    <scope>NUCLEOTIDE SEQUENCE [LARGE SCALE GENOMIC DNA]</scope>
    <source>
        <strain evidence="5 6">XMNu-373</strain>
    </source>
</reference>
<gene>
    <name evidence="5" type="ORF">F7O44_25090</name>
</gene>
<dbReference type="PANTHER" id="PTHR44688">
    <property type="entry name" value="DNA-BINDING TRANSCRIPTIONAL ACTIVATOR DEVR_DOSR"/>
    <property type="match status" value="1"/>
</dbReference>
<dbReference type="PANTHER" id="PTHR44688:SF16">
    <property type="entry name" value="DNA-BINDING TRANSCRIPTIONAL ACTIVATOR DEVR_DOSR"/>
    <property type="match status" value="1"/>
</dbReference>
<dbReference type="InterPro" id="IPR029016">
    <property type="entry name" value="GAF-like_dom_sf"/>
</dbReference>
<dbReference type="GO" id="GO:0003677">
    <property type="term" value="F:DNA binding"/>
    <property type="evidence" value="ECO:0007669"/>
    <property type="project" value="UniProtKB-KW"/>
</dbReference>
<accession>A0A7K3MAR7</accession>
<keyword evidence="3" id="KW-0804">Transcription</keyword>
<dbReference type="GO" id="GO:0006355">
    <property type="term" value="P:regulation of DNA-templated transcription"/>
    <property type="evidence" value="ECO:0007669"/>
    <property type="project" value="InterPro"/>
</dbReference>
<dbReference type="Pfam" id="PF01590">
    <property type="entry name" value="GAF"/>
    <property type="match status" value="1"/>
</dbReference>
<keyword evidence="6" id="KW-1185">Reference proteome</keyword>